<keyword evidence="2" id="KW-1185">Reference proteome</keyword>
<dbReference type="EMBL" id="JASBWR010000027">
    <property type="protein sequence ID" value="KAJ9106823.1"/>
    <property type="molecule type" value="Genomic_DNA"/>
</dbReference>
<evidence type="ECO:0000313" key="1">
    <source>
        <dbReference type="EMBL" id="KAJ9106823.1"/>
    </source>
</evidence>
<dbReference type="Proteomes" id="UP001241377">
    <property type="component" value="Unassembled WGS sequence"/>
</dbReference>
<accession>A0ACC2W535</accession>
<evidence type="ECO:0000313" key="2">
    <source>
        <dbReference type="Proteomes" id="UP001241377"/>
    </source>
</evidence>
<protein>
    <submittedName>
        <fullName evidence="1">Uncharacterized protein</fullName>
    </submittedName>
</protein>
<proteinExistence type="predicted"/>
<reference evidence="1" key="1">
    <citation type="submission" date="2023-04" db="EMBL/GenBank/DDBJ databases">
        <title>Draft Genome sequencing of Naganishia species isolated from polar environments using Oxford Nanopore Technology.</title>
        <authorList>
            <person name="Leo P."/>
            <person name="Venkateswaran K."/>
        </authorList>
    </citation>
    <scope>NUCLEOTIDE SEQUENCE</scope>
    <source>
        <strain evidence="1">MNA-CCFEE 5261</strain>
    </source>
</reference>
<gene>
    <name evidence="1" type="ORF">QFC19_002951</name>
</gene>
<name>A0ACC2W535_9TREE</name>
<comment type="caution">
    <text evidence="1">The sequence shown here is derived from an EMBL/GenBank/DDBJ whole genome shotgun (WGS) entry which is preliminary data.</text>
</comment>
<organism evidence="1 2">
    <name type="scientific">Naganishia cerealis</name>
    <dbReference type="NCBI Taxonomy" id="610337"/>
    <lineage>
        <taxon>Eukaryota</taxon>
        <taxon>Fungi</taxon>
        <taxon>Dikarya</taxon>
        <taxon>Basidiomycota</taxon>
        <taxon>Agaricomycotina</taxon>
        <taxon>Tremellomycetes</taxon>
        <taxon>Filobasidiales</taxon>
        <taxon>Filobasidiaceae</taxon>
        <taxon>Naganishia</taxon>
    </lineage>
</organism>
<sequence>MSDYPGAARHGYGQQQQGYGAGGQWNGGYGAPPPGPPPGQYNQAPAYGGGGGGGGGYAAEPPRQDYAYNGGGGGGYEQRGPGGGGGGWAAPTGQAIAPGYHSGSGGYNPANEHQYGQYQGNAPPLYWPQKGVMREFHDWAANDGCLLYPLQIGINYRGTSSELKGCINDAQNMSKFLCDRFGYQQDDIVMLVDDARHGGQTKDLDGDEDDGYDEVIYPLDFKTAGHIVDDDLHTLMVKPLPAGCRLTAIFDSCHSASALDLPYIYSTEGKIKEPNLLAEAGQGLMSAGVSYLKGDEQVFAEAAVVFESSDGKRDPCPPSRLGRM</sequence>